<keyword evidence="1" id="KW-1133">Transmembrane helix</keyword>
<evidence type="ECO:0000313" key="3">
    <source>
        <dbReference type="Proteomes" id="UP000001542"/>
    </source>
</evidence>
<feature type="transmembrane region" description="Helical" evidence="1">
    <location>
        <begin position="117"/>
        <end position="134"/>
    </location>
</feature>
<evidence type="ECO:0000313" key="2">
    <source>
        <dbReference type="EMBL" id="EAY20378.1"/>
    </source>
</evidence>
<sequence>MRLYRVLSVHQDLSLFQIQMELTEFISTYIYAIEIIVLCLVQELASRYQSHTAEKTSSTSEKKALANPKKINHYTEKKNRFNPDAINIRQSWSIRESKLPPPPPNPGNIVAKSTEKILGILTGPAISFITWMFVGDKPGLKLPFDLPSFLVPLFTIGLPEGTYTSRDMSAYGLSFIFMLCSSVFTNLFPVVHPHIYANNKGPLVNYAEDFILQDYKWDLENAEEDLDKFLQKKLKSE</sequence>
<feature type="transmembrane region" description="Helical" evidence="1">
    <location>
        <begin position="168"/>
        <end position="191"/>
    </location>
</feature>
<reference evidence="2" key="2">
    <citation type="journal article" date="2007" name="Science">
        <title>Draft genome sequence of the sexually transmitted pathogen Trichomonas vaginalis.</title>
        <authorList>
            <person name="Carlton J.M."/>
            <person name="Hirt R.P."/>
            <person name="Silva J.C."/>
            <person name="Delcher A.L."/>
            <person name="Schatz M."/>
            <person name="Zhao Q."/>
            <person name="Wortman J.R."/>
            <person name="Bidwell S.L."/>
            <person name="Alsmark U.C.M."/>
            <person name="Besteiro S."/>
            <person name="Sicheritz-Ponten T."/>
            <person name="Noel C.J."/>
            <person name="Dacks J.B."/>
            <person name="Foster P.G."/>
            <person name="Simillion C."/>
            <person name="Van de Peer Y."/>
            <person name="Miranda-Saavedra D."/>
            <person name="Barton G.J."/>
            <person name="Westrop G.D."/>
            <person name="Mueller S."/>
            <person name="Dessi D."/>
            <person name="Fiori P.L."/>
            <person name="Ren Q."/>
            <person name="Paulsen I."/>
            <person name="Zhang H."/>
            <person name="Bastida-Corcuera F.D."/>
            <person name="Simoes-Barbosa A."/>
            <person name="Brown M.T."/>
            <person name="Hayes R.D."/>
            <person name="Mukherjee M."/>
            <person name="Okumura C.Y."/>
            <person name="Schneider R."/>
            <person name="Smith A.J."/>
            <person name="Vanacova S."/>
            <person name="Villalvazo M."/>
            <person name="Haas B.J."/>
            <person name="Pertea M."/>
            <person name="Feldblyum T.V."/>
            <person name="Utterback T.R."/>
            <person name="Shu C.L."/>
            <person name="Osoegawa K."/>
            <person name="de Jong P.J."/>
            <person name="Hrdy I."/>
            <person name="Horvathova L."/>
            <person name="Zubacova Z."/>
            <person name="Dolezal P."/>
            <person name="Malik S.B."/>
            <person name="Logsdon J.M. Jr."/>
            <person name="Henze K."/>
            <person name="Gupta A."/>
            <person name="Wang C.C."/>
            <person name="Dunne R.L."/>
            <person name="Upcroft J.A."/>
            <person name="Upcroft P."/>
            <person name="White O."/>
            <person name="Salzberg S.L."/>
            <person name="Tang P."/>
            <person name="Chiu C.-H."/>
            <person name="Lee Y.-S."/>
            <person name="Embley T.M."/>
            <person name="Coombs G.H."/>
            <person name="Mottram J.C."/>
            <person name="Tachezy J."/>
            <person name="Fraser-Liggett C.M."/>
            <person name="Johnson P.J."/>
        </authorList>
    </citation>
    <scope>NUCLEOTIDE SEQUENCE [LARGE SCALE GENOMIC DNA]</scope>
    <source>
        <strain evidence="2">G3</strain>
    </source>
</reference>
<dbReference type="VEuPathDB" id="TrichDB:TVAG_109900"/>
<dbReference type="AlphaFoldDB" id="A2DGJ1"/>
<dbReference type="InParanoid" id="A2DGJ1"/>
<accession>A2DGJ1</accession>
<keyword evidence="1" id="KW-0472">Membrane</keyword>
<reference evidence="2" key="1">
    <citation type="submission" date="2006-10" db="EMBL/GenBank/DDBJ databases">
        <authorList>
            <person name="Amadeo P."/>
            <person name="Zhao Q."/>
            <person name="Wortman J."/>
            <person name="Fraser-Liggett C."/>
            <person name="Carlton J."/>
        </authorList>
    </citation>
    <scope>NUCLEOTIDE SEQUENCE</scope>
    <source>
        <strain evidence="2">G3</strain>
    </source>
</reference>
<organism evidence="2 3">
    <name type="scientific">Trichomonas vaginalis (strain ATCC PRA-98 / G3)</name>
    <dbReference type="NCBI Taxonomy" id="412133"/>
    <lineage>
        <taxon>Eukaryota</taxon>
        <taxon>Metamonada</taxon>
        <taxon>Parabasalia</taxon>
        <taxon>Trichomonadida</taxon>
        <taxon>Trichomonadidae</taxon>
        <taxon>Trichomonas</taxon>
    </lineage>
</organism>
<dbReference type="EMBL" id="DS113198">
    <property type="protein sequence ID" value="EAY20378.1"/>
    <property type="molecule type" value="Genomic_DNA"/>
</dbReference>
<dbReference type="VEuPathDB" id="TrichDB:TVAGG3_0998290"/>
<keyword evidence="1" id="KW-0812">Transmembrane</keyword>
<protein>
    <submittedName>
        <fullName evidence="2">Uncharacterized protein</fullName>
    </submittedName>
</protein>
<evidence type="ECO:0000256" key="1">
    <source>
        <dbReference type="SAM" id="Phobius"/>
    </source>
</evidence>
<dbReference type="KEGG" id="tva:5465917"/>
<name>A2DGJ1_TRIV3</name>
<dbReference type="RefSeq" id="XP_001581364.1">
    <property type="nucleotide sequence ID" value="XM_001581314.1"/>
</dbReference>
<proteinExistence type="predicted"/>
<dbReference type="Proteomes" id="UP000001542">
    <property type="component" value="Unassembled WGS sequence"/>
</dbReference>
<keyword evidence="3" id="KW-1185">Reference proteome</keyword>
<gene>
    <name evidence="2" type="ORF">TVAG_109900</name>
</gene>